<proteinExistence type="inferred from homology"/>
<dbReference type="Proteomes" id="UP000707356">
    <property type="component" value="Unassembled WGS sequence"/>
</dbReference>
<evidence type="ECO:0000256" key="5">
    <source>
        <dbReference type="ARBA" id="ARBA00022825"/>
    </source>
</evidence>
<feature type="transmembrane region" description="Helical" evidence="9">
    <location>
        <begin position="12"/>
        <end position="36"/>
    </location>
</feature>
<dbReference type="CDD" id="cd07018">
    <property type="entry name" value="S49_SppA_67K_type"/>
    <property type="match status" value="1"/>
</dbReference>
<comment type="subcellular location">
    <subcellularLocation>
        <location evidence="7">Cell inner membrane</location>
    </subcellularLocation>
    <subcellularLocation>
        <location evidence="1">Membrane</location>
    </subcellularLocation>
</comment>
<evidence type="ECO:0000256" key="8">
    <source>
        <dbReference type="PIRSR" id="PIRSR001217-1"/>
    </source>
</evidence>
<feature type="domain" description="Peptidase S49" evidence="10">
    <location>
        <begin position="129"/>
        <end position="280"/>
    </location>
</feature>
<evidence type="ECO:0000256" key="4">
    <source>
        <dbReference type="ARBA" id="ARBA00022801"/>
    </source>
</evidence>
<dbReference type="EC" id="3.4.21.-" evidence="7"/>
<sequence>MRDFLKQTFATVTGIFLFLFLSGVGLTVLLVAITAASREASSRVERDSVLTFDLAQEITDTNPNSNPSEVLGQALSGNSPRNTVALRTVLQTLDQAAKDDRIAGIYLSGSGGSSGLATLQEVRQALQKFRESGKPIIAYDTTGWSEKEYYLASVADQILLNPTATLELNGFSMETTFFGGAFQKYGIGVQPIRAGKYKSAIEPFTRSASSPEAKEESQKLLSDLWGEFLSATAKSRSLKPDQLQIIADQQGLLLPEQAQSAKLIDKVMQEDEVLTELQDLTGEAKDSDSFRQVDISDYARAVELSDQRRVSSNKIAVVYAEGEIVSGKGTPSSIGGDRMTALLRELRQDDDIKAVVLRVNSPGGSATASALIAREVSLIKQKKPIIVSMGSYAASGGYQISTDASRIFAAPSTVTGSIGVFGLLPNVKTLANQNGITWDVVKTARLADSNTIARPRTPEELVIGQQVVDRLYEQFLKFVSESRSIPVPKVNEIAQGRVWSGTAAKNLGLVDEIGGLEAAIQAAVEAAKLGDDWQLAEYPQAKSFEARLFRKLLNGSASLLGVDLPAVQKTPLTTGLEQFQANLSILQLMNDPQGAYSRLPIELEIK</sequence>
<dbReference type="GO" id="GO:0006465">
    <property type="term" value="P:signal peptide processing"/>
    <property type="evidence" value="ECO:0007669"/>
    <property type="project" value="InterPro"/>
</dbReference>
<dbReference type="PANTHER" id="PTHR33209">
    <property type="entry name" value="PROTEASE 4"/>
    <property type="match status" value="1"/>
</dbReference>
<keyword evidence="3 7" id="KW-0645">Protease</keyword>
<reference evidence="11" key="2">
    <citation type="journal article" date="2022" name="Microbiol. Resour. Announc.">
        <title>Metagenome Sequencing to Explore Phylogenomics of Terrestrial Cyanobacteria.</title>
        <authorList>
            <person name="Ward R.D."/>
            <person name="Stajich J.E."/>
            <person name="Johansen J.R."/>
            <person name="Huntemann M."/>
            <person name="Clum A."/>
            <person name="Foster B."/>
            <person name="Foster B."/>
            <person name="Roux S."/>
            <person name="Palaniappan K."/>
            <person name="Varghese N."/>
            <person name="Mukherjee S."/>
            <person name="Reddy T.B.K."/>
            <person name="Daum C."/>
            <person name="Copeland A."/>
            <person name="Chen I.A."/>
            <person name="Ivanova N.N."/>
            <person name="Kyrpides N.C."/>
            <person name="Shapiro N."/>
            <person name="Eloe-Fadrosh E.A."/>
            <person name="Pietrasiak N."/>
        </authorList>
    </citation>
    <scope>NUCLEOTIDE SEQUENCE</scope>
    <source>
        <strain evidence="11">GSE-TBD4-15B</strain>
    </source>
</reference>
<comment type="caution">
    <text evidence="11">The sequence shown here is derived from an EMBL/GenBank/DDBJ whole genome shotgun (WGS) entry which is preliminary data.</text>
</comment>
<evidence type="ECO:0000256" key="7">
    <source>
        <dbReference type="PIRNR" id="PIRNR001217"/>
    </source>
</evidence>
<dbReference type="InterPro" id="IPR002142">
    <property type="entry name" value="Peptidase_S49"/>
</dbReference>
<feature type="active site" description="Proton donor/acceptor" evidence="8">
    <location>
        <position position="198"/>
    </location>
</feature>
<keyword evidence="9" id="KW-0812">Transmembrane</keyword>
<dbReference type="PANTHER" id="PTHR33209:SF1">
    <property type="entry name" value="PEPTIDASE S49 DOMAIN-CONTAINING PROTEIN"/>
    <property type="match status" value="1"/>
</dbReference>
<dbReference type="Gene3D" id="3.90.226.10">
    <property type="entry name" value="2-enoyl-CoA Hydratase, Chain A, domain 1"/>
    <property type="match status" value="4"/>
</dbReference>
<name>A0A951PCD6_9CYAN</name>
<keyword evidence="4 7" id="KW-0378">Hydrolase</keyword>
<dbReference type="SUPFAM" id="SSF52096">
    <property type="entry name" value="ClpP/crotonase"/>
    <property type="match status" value="2"/>
</dbReference>
<dbReference type="InterPro" id="IPR029045">
    <property type="entry name" value="ClpP/crotonase-like_dom_sf"/>
</dbReference>
<evidence type="ECO:0000313" key="11">
    <source>
        <dbReference type="EMBL" id="MBW4466460.1"/>
    </source>
</evidence>
<feature type="active site" description="Nucleophile" evidence="8">
    <location>
        <position position="395"/>
    </location>
</feature>
<accession>A0A951PCD6</accession>
<keyword evidence="9" id="KW-1133">Transmembrane helix</keyword>
<dbReference type="InterPro" id="IPR047272">
    <property type="entry name" value="S49_SppA_C"/>
</dbReference>
<protein>
    <recommendedName>
        <fullName evidence="7">Protease 4</fullName>
        <ecNumber evidence="7">3.4.21.-</ecNumber>
    </recommendedName>
    <alternativeName>
        <fullName evidence="7">Endopeptidase IV</fullName>
    </alternativeName>
    <alternativeName>
        <fullName evidence="7">Protease IV</fullName>
    </alternativeName>
    <alternativeName>
        <fullName evidence="7">Signal peptide peptidase</fullName>
    </alternativeName>
</protein>
<dbReference type="PIRSF" id="PIRSF001217">
    <property type="entry name" value="Protease_4_SppA"/>
    <property type="match status" value="1"/>
</dbReference>
<dbReference type="EMBL" id="JAHHHV010000068">
    <property type="protein sequence ID" value="MBW4466460.1"/>
    <property type="molecule type" value="Genomic_DNA"/>
</dbReference>
<dbReference type="InterPro" id="IPR004635">
    <property type="entry name" value="Pept_S49_SppA"/>
</dbReference>
<reference evidence="11" key="1">
    <citation type="submission" date="2021-05" db="EMBL/GenBank/DDBJ databases">
        <authorList>
            <person name="Pietrasiak N."/>
            <person name="Ward R."/>
            <person name="Stajich J.E."/>
            <person name="Kurbessoian T."/>
        </authorList>
    </citation>
    <scope>NUCLEOTIDE SEQUENCE</scope>
    <source>
        <strain evidence="11">GSE-TBD4-15B</strain>
    </source>
</reference>
<dbReference type="NCBIfam" id="TIGR00706">
    <property type="entry name" value="SppA_dom"/>
    <property type="match status" value="1"/>
</dbReference>
<evidence type="ECO:0000256" key="2">
    <source>
        <dbReference type="ARBA" id="ARBA00008683"/>
    </source>
</evidence>
<keyword evidence="7" id="KW-0997">Cell inner membrane</keyword>
<dbReference type="InterPro" id="IPR047217">
    <property type="entry name" value="S49_SppA_67K_type_N"/>
</dbReference>
<dbReference type="GO" id="GO:0005886">
    <property type="term" value="C:plasma membrane"/>
    <property type="evidence" value="ECO:0007669"/>
    <property type="project" value="UniProtKB-SubCell"/>
</dbReference>
<feature type="domain" description="Peptidase S49" evidence="10">
    <location>
        <begin position="380"/>
        <end position="529"/>
    </location>
</feature>
<evidence type="ECO:0000256" key="3">
    <source>
        <dbReference type="ARBA" id="ARBA00022670"/>
    </source>
</evidence>
<comment type="similarity">
    <text evidence="2 7">Belongs to the peptidase S49 family.</text>
</comment>
<evidence type="ECO:0000256" key="1">
    <source>
        <dbReference type="ARBA" id="ARBA00004370"/>
    </source>
</evidence>
<dbReference type="GO" id="GO:0008236">
    <property type="term" value="F:serine-type peptidase activity"/>
    <property type="evidence" value="ECO:0007669"/>
    <property type="project" value="UniProtKB-KW"/>
</dbReference>
<evidence type="ECO:0000259" key="10">
    <source>
        <dbReference type="Pfam" id="PF01343"/>
    </source>
</evidence>
<organism evidence="11 12">
    <name type="scientific">Pegethrix bostrychoides GSE-TBD4-15B</name>
    <dbReference type="NCBI Taxonomy" id="2839662"/>
    <lineage>
        <taxon>Bacteria</taxon>
        <taxon>Bacillati</taxon>
        <taxon>Cyanobacteriota</taxon>
        <taxon>Cyanophyceae</taxon>
        <taxon>Oculatellales</taxon>
        <taxon>Oculatellaceae</taxon>
        <taxon>Pegethrix</taxon>
    </lineage>
</organism>
<gene>
    <name evidence="11" type="primary">sppA</name>
    <name evidence="11" type="ORF">KME07_13630</name>
</gene>
<evidence type="ECO:0000313" key="12">
    <source>
        <dbReference type="Proteomes" id="UP000707356"/>
    </source>
</evidence>
<dbReference type="InterPro" id="IPR004634">
    <property type="entry name" value="Pept_S49_pIV"/>
</dbReference>
<keyword evidence="7" id="KW-1003">Cell membrane</keyword>
<dbReference type="Pfam" id="PF01343">
    <property type="entry name" value="Peptidase_S49"/>
    <property type="match status" value="2"/>
</dbReference>
<dbReference type="CDD" id="cd07023">
    <property type="entry name" value="S49_Sppa_N_C"/>
    <property type="match status" value="1"/>
</dbReference>
<evidence type="ECO:0000256" key="9">
    <source>
        <dbReference type="SAM" id="Phobius"/>
    </source>
</evidence>
<keyword evidence="6 7" id="KW-0472">Membrane</keyword>
<evidence type="ECO:0000256" key="6">
    <source>
        <dbReference type="ARBA" id="ARBA00023136"/>
    </source>
</evidence>
<keyword evidence="5" id="KW-0720">Serine protease</keyword>
<dbReference type="AlphaFoldDB" id="A0A951PCD6"/>
<dbReference type="NCBIfam" id="TIGR00705">
    <property type="entry name" value="SppA_67K"/>
    <property type="match status" value="1"/>
</dbReference>